<feature type="compositionally biased region" description="Low complexity" evidence="1">
    <location>
        <begin position="26"/>
        <end position="42"/>
    </location>
</feature>
<proteinExistence type="predicted"/>
<dbReference type="PANTHER" id="PTHR36933">
    <property type="entry name" value="SLL0788 PROTEIN"/>
    <property type="match status" value="1"/>
</dbReference>
<feature type="signal peptide" evidence="2">
    <location>
        <begin position="1"/>
        <end position="25"/>
    </location>
</feature>
<dbReference type="Gene3D" id="1.20.1260.10">
    <property type="match status" value="1"/>
</dbReference>
<feature type="compositionally biased region" description="Basic and acidic residues" evidence="1">
    <location>
        <begin position="117"/>
        <end position="136"/>
    </location>
</feature>
<evidence type="ECO:0000256" key="2">
    <source>
        <dbReference type="SAM" id="SignalP"/>
    </source>
</evidence>
<dbReference type="RefSeq" id="WP_183786908.1">
    <property type="nucleotide sequence ID" value="NZ_JACIBS010000006.1"/>
</dbReference>
<comment type="caution">
    <text evidence="4">The sequence shown here is derived from an EMBL/GenBank/DDBJ whole genome shotgun (WGS) entry which is preliminary data.</text>
</comment>
<evidence type="ECO:0000313" key="4">
    <source>
        <dbReference type="EMBL" id="MBB3665704.1"/>
    </source>
</evidence>
<dbReference type="InterPro" id="IPR005183">
    <property type="entry name" value="DUF305_CopM-like"/>
</dbReference>
<dbReference type="Pfam" id="PF03713">
    <property type="entry name" value="DUF305"/>
    <property type="match status" value="1"/>
</dbReference>
<keyword evidence="5" id="KW-1185">Reference proteome</keyword>
<dbReference type="PROSITE" id="PS51257">
    <property type="entry name" value="PROKAR_LIPOPROTEIN"/>
    <property type="match status" value="1"/>
</dbReference>
<dbReference type="Proteomes" id="UP000564573">
    <property type="component" value="Unassembled WGS sequence"/>
</dbReference>
<protein>
    <submittedName>
        <fullName evidence="4">Uncharacterized protein (DUF305 family)</fullName>
    </submittedName>
</protein>
<reference evidence="4 5" key="1">
    <citation type="submission" date="2020-08" db="EMBL/GenBank/DDBJ databases">
        <title>Sequencing the genomes of 1000 actinobacteria strains.</title>
        <authorList>
            <person name="Klenk H.-P."/>
        </authorList>
    </citation>
    <scope>NUCLEOTIDE SEQUENCE [LARGE SCALE GENOMIC DNA]</scope>
    <source>
        <strain evidence="4 5">DSM 45267</strain>
    </source>
</reference>
<name>A0A839XWE7_9PSEU</name>
<feature type="region of interest" description="Disordered" evidence="1">
    <location>
        <begin position="115"/>
        <end position="139"/>
    </location>
</feature>
<dbReference type="PANTHER" id="PTHR36933:SF1">
    <property type="entry name" value="SLL0788 PROTEIN"/>
    <property type="match status" value="1"/>
</dbReference>
<sequence>MKSTNVAATAAALTAALVLTGCTGADTSGSTPSSSPADPTTSESGTQASAEHNDADITFARGMIPHHQQAIEMSKLADDRAASPELRRLAAKIEQAQAPEITTLRGFLAAWNAPESGVDHESGGHESGDHESDDHGGMSGMMTGDQMRQLEQSSGAAFDRSFLDMMIAHHEGAVRMAKKQLANGINPEAGELARNIIDTQRAEITEMRGLLD</sequence>
<dbReference type="EMBL" id="JACIBS010000006">
    <property type="protein sequence ID" value="MBB3665704.1"/>
    <property type="molecule type" value="Genomic_DNA"/>
</dbReference>
<dbReference type="InterPro" id="IPR012347">
    <property type="entry name" value="Ferritin-like"/>
</dbReference>
<organism evidence="4 5">
    <name type="scientific">Prauserella sediminis</name>
    <dbReference type="NCBI Taxonomy" id="577680"/>
    <lineage>
        <taxon>Bacteria</taxon>
        <taxon>Bacillati</taxon>
        <taxon>Actinomycetota</taxon>
        <taxon>Actinomycetes</taxon>
        <taxon>Pseudonocardiales</taxon>
        <taxon>Pseudonocardiaceae</taxon>
        <taxon>Prauserella</taxon>
        <taxon>Prauserella salsuginis group</taxon>
    </lineage>
</organism>
<evidence type="ECO:0000313" key="5">
    <source>
        <dbReference type="Proteomes" id="UP000564573"/>
    </source>
</evidence>
<dbReference type="AlphaFoldDB" id="A0A839XWE7"/>
<feature type="region of interest" description="Disordered" evidence="1">
    <location>
        <begin position="26"/>
        <end position="50"/>
    </location>
</feature>
<feature type="chain" id="PRO_5032866696" evidence="2">
    <location>
        <begin position="26"/>
        <end position="212"/>
    </location>
</feature>
<gene>
    <name evidence="4" type="ORF">FB384_004662</name>
</gene>
<evidence type="ECO:0000256" key="1">
    <source>
        <dbReference type="SAM" id="MobiDB-lite"/>
    </source>
</evidence>
<feature type="domain" description="DUF305" evidence="3">
    <location>
        <begin position="56"/>
        <end position="211"/>
    </location>
</feature>
<accession>A0A839XWE7</accession>
<keyword evidence="2" id="KW-0732">Signal</keyword>
<evidence type="ECO:0000259" key="3">
    <source>
        <dbReference type="Pfam" id="PF03713"/>
    </source>
</evidence>